<keyword evidence="1" id="KW-0472">Membrane</keyword>
<feature type="transmembrane region" description="Helical" evidence="1">
    <location>
        <begin position="234"/>
        <end position="254"/>
    </location>
</feature>
<dbReference type="Gene3D" id="1.20.1250.20">
    <property type="entry name" value="MFS general substrate transporter like domains"/>
    <property type="match status" value="1"/>
</dbReference>
<keyword evidence="1" id="KW-0812">Transmembrane</keyword>
<dbReference type="SUPFAM" id="SSF103473">
    <property type="entry name" value="MFS general substrate transporter"/>
    <property type="match status" value="1"/>
</dbReference>
<reference evidence="2 3" key="1">
    <citation type="submission" date="2023-03" db="EMBL/GenBank/DDBJ databases">
        <title>NovoSphingobium album sp. nov. isolated from polycyclic aromatic hydrocarbons- and heavy-metal polluted soil.</title>
        <authorList>
            <person name="Liu Z."/>
            <person name="Wang K."/>
        </authorList>
    </citation>
    <scope>NUCLEOTIDE SEQUENCE [LARGE SCALE GENOMIC DNA]</scope>
    <source>
        <strain evidence="2 3">H3SJ31-1</strain>
    </source>
</reference>
<comment type="caution">
    <text evidence="2">The sequence shown here is derived from an EMBL/GenBank/DDBJ whole genome shotgun (WGS) entry which is preliminary data.</text>
</comment>
<feature type="transmembrane region" description="Helical" evidence="1">
    <location>
        <begin position="266"/>
        <end position="287"/>
    </location>
</feature>
<keyword evidence="1" id="KW-1133">Transmembrane helix</keyword>
<dbReference type="EMBL" id="JARESE010000028">
    <property type="protein sequence ID" value="MDE8652026.1"/>
    <property type="molecule type" value="Genomic_DNA"/>
</dbReference>
<feature type="transmembrane region" description="Helical" evidence="1">
    <location>
        <begin position="293"/>
        <end position="314"/>
    </location>
</feature>
<sequence>MHFGKSLLWAGEDALTLYILVRFLDLPPALAGGMFLASALWNALCDGLFGASLHRWPAIRRVLPPLSGMAILASGIGFAILPLLEKGHAVPAIALLFLFRTGFSLLDVPHNALTRRIAETRGDLGAAQVRAAVASAAAIVIGLVSFPVLLAGRNAEQFAPMLVAMIGLLAVICMAPLPLLLARDADDRQEIGQARTSRSIPSPLRIYCAATVIGLAGLAAAGKAMLHLDFGASAIFGAVLLVMTAGRLTAVWLWSPIARHIGSRHALVLAYAASGLAALMIPAVAQWSGPVALSWLILFSLIGGGIAFLTWAVLSEMIGQTGAPPEAGRYAAHFGLFTMSMKIGLGLSAGITGVWLSSSSQPVDIAPSLFWPLGSFVMLTCGVAAVLLLTIRPERQAADLSFGE</sequence>
<keyword evidence="3" id="KW-1185">Reference proteome</keyword>
<dbReference type="InterPro" id="IPR036259">
    <property type="entry name" value="MFS_trans_sf"/>
</dbReference>
<proteinExistence type="predicted"/>
<feature type="transmembrane region" description="Helical" evidence="1">
    <location>
        <begin position="30"/>
        <end position="50"/>
    </location>
</feature>
<dbReference type="Proteomes" id="UP001216253">
    <property type="component" value="Unassembled WGS sequence"/>
</dbReference>
<feature type="transmembrane region" description="Helical" evidence="1">
    <location>
        <begin position="129"/>
        <end position="152"/>
    </location>
</feature>
<evidence type="ECO:0000256" key="1">
    <source>
        <dbReference type="SAM" id="Phobius"/>
    </source>
</evidence>
<feature type="transmembrane region" description="Helical" evidence="1">
    <location>
        <begin position="158"/>
        <end position="182"/>
    </location>
</feature>
<gene>
    <name evidence="2" type="ORF">PYV00_09870</name>
</gene>
<protein>
    <submittedName>
        <fullName evidence="2">MFS transporter</fullName>
    </submittedName>
</protein>
<accession>A0ABT5WPP0</accession>
<feature type="transmembrane region" description="Helical" evidence="1">
    <location>
        <begin position="369"/>
        <end position="391"/>
    </location>
</feature>
<dbReference type="Pfam" id="PF13347">
    <property type="entry name" value="MFS_2"/>
    <property type="match status" value="1"/>
</dbReference>
<feature type="transmembrane region" description="Helical" evidence="1">
    <location>
        <begin position="203"/>
        <end position="222"/>
    </location>
</feature>
<feature type="transmembrane region" description="Helical" evidence="1">
    <location>
        <begin position="89"/>
        <end position="108"/>
    </location>
</feature>
<evidence type="ECO:0000313" key="2">
    <source>
        <dbReference type="EMBL" id="MDE8652026.1"/>
    </source>
</evidence>
<name>A0ABT5WPP0_9SPHN</name>
<feature type="transmembrane region" description="Helical" evidence="1">
    <location>
        <begin position="334"/>
        <end position="357"/>
    </location>
</feature>
<organism evidence="2 3">
    <name type="scientific">Novosphingobium album</name>
    <name type="common">ex Liu et al. 2023</name>
    <dbReference type="NCBI Taxonomy" id="3031130"/>
    <lineage>
        <taxon>Bacteria</taxon>
        <taxon>Pseudomonadati</taxon>
        <taxon>Pseudomonadota</taxon>
        <taxon>Alphaproteobacteria</taxon>
        <taxon>Sphingomonadales</taxon>
        <taxon>Sphingomonadaceae</taxon>
        <taxon>Novosphingobium</taxon>
    </lineage>
</organism>
<feature type="transmembrane region" description="Helical" evidence="1">
    <location>
        <begin position="62"/>
        <end position="83"/>
    </location>
</feature>
<evidence type="ECO:0000313" key="3">
    <source>
        <dbReference type="Proteomes" id="UP001216253"/>
    </source>
</evidence>